<sequence>KPGTGSSNIGSLSSNRWNNSKVTLNLATETTLDASAEEHTEQSVVGGSEAGQMWPPPMFDAARVTDPATGAFTTGVEATSSTNQWSISDFSGTAGSNSLLGEPGSTAAPSCTGWSLQNSSTVSSVPRAITGQQTHSTLVTDSDPSRRYLSGSRTNAWPLNSDSPEFPGDERNNLPLALSKLSVSGAVPSTGCFQPIHDFTDNQLLTCTSKPGDLSTDLTDCQKAKKSSVDSAEVEALFATDPEEAVRSIVNTTEPWGIHPVDQSTPWDTSELNDVSNTATCGSPSVDVANATARGTSGMFDGQTSTVQQPRRIGSLSGSAMGRDLESNVWPSEPPNGTGIWESHYENLGERTARWQPSVGSNINQSGFSSLPGTHAGFVGPSASNPRPQLPPGSESGSSFRGFARPTSGLFPSALSNPSGIGARPVAGAPHAIGTPLHNVSPSTGSNRGFPLVSSPNLVTPNGPWPFPSSATPGENTAPGVGLGNKGRWSNTHFNRLAGKQQQQQHTFPHLLSNPNGAGMRWPPLGNVPQMPGGWPLTDPRRPSLMPGGWSTPPSTETSGYFNPSHPILPPRMCQPGSVASDFPTPIIPPPRNATGVANQQPFRTPHSAFYPALGSGLSPSSSAAQRMFLSPQQHSQQLQQQSVLRANAMRQLVNLGFADEEVQAIFSDINTNVERALMDLRDRTCHPGLDEIIKSFTNSGLMQMGNLEDAVTAEQLSNSRPVNLRSSQHPNTYDQSVSSSFEFSFRSTPFRTLLLSCALCAVRFTALFFVASSKHRLPKTNLSAAGLPAENLELSLHVLQQRETQILQTIMQLQSKHQELNGKLKQLRTANVQFATNPVMQELQLQAIQVASQIEAQHAQLKHVRSQAGMIKQITASTNLSHSPSQPLPQQQNTFNSVSSTGAFNILSSGGWPSTNPAAVGGLQRAPQIFDQFTGTDQPLDAGAIPDSGLKIGSGAFLWESSPWSGSAPRASVDPYSNAVDRRWSSSAYPNRPPYGALGDPRWSDVGGSDPGAGVVSSDPQRQFGDSSDEPSGDVRQAASKSWLLVHNIPPHVSVGVLKLAVSSALSKHIKATTGSDSSNGTQPDFELHPHMAARWVLLGFSTTSEAAVVQDCLESSGGEQNSAHYGSVKPIPPGEVLLRLQDIQCPASKASEWIPQQPRGCFVVARKQVQCFPSVPQVLVGLAVEMLPPSFPLVSLQNLLTPPLIPTTLEFLHI</sequence>
<reference evidence="3 4" key="1">
    <citation type="submission" date="2015-03" db="EMBL/GenBank/DDBJ databases">
        <title>Draft genome of the nematode, Opisthorchis viverrini.</title>
        <authorList>
            <person name="Mitreva M."/>
        </authorList>
    </citation>
    <scope>NUCLEOTIDE SEQUENCE [LARGE SCALE GENOMIC DNA]</scope>
    <source>
        <strain evidence="3">Khon Kaen</strain>
    </source>
</reference>
<dbReference type="EMBL" id="KV891937">
    <property type="protein sequence ID" value="OON21943.1"/>
    <property type="molecule type" value="Genomic_DNA"/>
</dbReference>
<proteinExistence type="predicted"/>
<feature type="compositionally biased region" description="Polar residues" evidence="1">
    <location>
        <begin position="151"/>
        <end position="163"/>
    </location>
</feature>
<evidence type="ECO:0000313" key="3">
    <source>
        <dbReference type="EMBL" id="OON21943.1"/>
    </source>
</evidence>
<evidence type="ECO:0000259" key="2">
    <source>
        <dbReference type="PROSITE" id="PS50030"/>
    </source>
</evidence>
<dbReference type="InterPro" id="IPR015940">
    <property type="entry name" value="UBA"/>
</dbReference>
<evidence type="ECO:0000256" key="1">
    <source>
        <dbReference type="SAM" id="MobiDB-lite"/>
    </source>
</evidence>
<organism evidence="3 4">
    <name type="scientific">Opisthorchis viverrini</name>
    <name type="common">Southeast Asian liver fluke</name>
    <dbReference type="NCBI Taxonomy" id="6198"/>
    <lineage>
        <taxon>Eukaryota</taxon>
        <taxon>Metazoa</taxon>
        <taxon>Spiralia</taxon>
        <taxon>Lophotrochozoa</taxon>
        <taxon>Platyhelminthes</taxon>
        <taxon>Trematoda</taxon>
        <taxon>Digenea</taxon>
        <taxon>Opisthorchiida</taxon>
        <taxon>Opisthorchiata</taxon>
        <taxon>Opisthorchiidae</taxon>
        <taxon>Opisthorchis</taxon>
    </lineage>
</organism>
<protein>
    <recommendedName>
        <fullName evidence="2">UBA domain-containing protein</fullName>
    </recommendedName>
</protein>
<feature type="domain" description="UBA" evidence="2">
    <location>
        <begin position="638"/>
        <end position="684"/>
    </location>
</feature>
<feature type="region of interest" description="Disordered" evidence="1">
    <location>
        <begin position="297"/>
        <end position="337"/>
    </location>
</feature>
<name>A0A1S8X652_OPIVI</name>
<gene>
    <name evidence="3" type="ORF">X801_02154</name>
</gene>
<feature type="region of interest" description="Disordered" evidence="1">
    <location>
        <begin position="985"/>
        <end position="1037"/>
    </location>
</feature>
<dbReference type="Proteomes" id="UP000243686">
    <property type="component" value="Unassembled WGS sequence"/>
</dbReference>
<accession>A0A1S8X652</accession>
<dbReference type="AlphaFoldDB" id="A0A1S8X652"/>
<feature type="region of interest" description="Disordered" evidence="1">
    <location>
        <begin position="124"/>
        <end position="167"/>
    </location>
</feature>
<feature type="region of interest" description="Disordered" evidence="1">
    <location>
        <begin position="369"/>
        <end position="401"/>
    </location>
</feature>
<keyword evidence="4" id="KW-1185">Reference proteome</keyword>
<feature type="compositionally biased region" description="Polar residues" evidence="1">
    <location>
        <begin position="124"/>
        <end position="142"/>
    </location>
</feature>
<evidence type="ECO:0000313" key="4">
    <source>
        <dbReference type="Proteomes" id="UP000243686"/>
    </source>
</evidence>
<feature type="non-terminal residue" evidence="3">
    <location>
        <position position="1216"/>
    </location>
</feature>
<feature type="region of interest" description="Disordered" evidence="1">
    <location>
        <begin position="28"/>
        <end position="52"/>
    </location>
</feature>
<dbReference type="PROSITE" id="PS50030">
    <property type="entry name" value="UBA"/>
    <property type="match status" value="1"/>
</dbReference>
<feature type="non-terminal residue" evidence="3">
    <location>
        <position position="1"/>
    </location>
</feature>